<sequence length="88" mass="10163">MPESSLRANKYSSTKWEEPDTVFGGPSDKKPYSKVETGSSFFSTYGFTNRKKDYVAEKVRDYYYFGDSQKVLRPVGDPRALRMDWLTA</sequence>
<evidence type="ECO:0000313" key="2">
    <source>
        <dbReference type="EMBL" id="MPC92606.1"/>
    </source>
</evidence>
<dbReference type="OrthoDB" id="6370186at2759"/>
<accession>A0A5B7JES8</accession>
<proteinExistence type="predicted"/>
<organism evidence="2 3">
    <name type="scientific">Portunus trituberculatus</name>
    <name type="common">Swimming crab</name>
    <name type="synonym">Neptunus trituberculatus</name>
    <dbReference type="NCBI Taxonomy" id="210409"/>
    <lineage>
        <taxon>Eukaryota</taxon>
        <taxon>Metazoa</taxon>
        <taxon>Ecdysozoa</taxon>
        <taxon>Arthropoda</taxon>
        <taxon>Crustacea</taxon>
        <taxon>Multicrustacea</taxon>
        <taxon>Malacostraca</taxon>
        <taxon>Eumalacostraca</taxon>
        <taxon>Eucarida</taxon>
        <taxon>Decapoda</taxon>
        <taxon>Pleocyemata</taxon>
        <taxon>Brachyura</taxon>
        <taxon>Eubrachyura</taxon>
        <taxon>Portunoidea</taxon>
        <taxon>Portunidae</taxon>
        <taxon>Portuninae</taxon>
        <taxon>Portunus</taxon>
    </lineage>
</organism>
<feature type="compositionally biased region" description="Polar residues" evidence="1">
    <location>
        <begin position="1"/>
        <end position="14"/>
    </location>
</feature>
<dbReference type="AlphaFoldDB" id="A0A5B7JES8"/>
<feature type="region of interest" description="Disordered" evidence="1">
    <location>
        <begin position="1"/>
        <end position="33"/>
    </location>
</feature>
<name>A0A5B7JES8_PORTR</name>
<keyword evidence="3" id="KW-1185">Reference proteome</keyword>
<evidence type="ECO:0000256" key="1">
    <source>
        <dbReference type="SAM" id="MobiDB-lite"/>
    </source>
</evidence>
<dbReference type="EMBL" id="VSRR010091897">
    <property type="protein sequence ID" value="MPC92606.1"/>
    <property type="molecule type" value="Genomic_DNA"/>
</dbReference>
<gene>
    <name evidence="2" type="ORF">E2C01_087705</name>
</gene>
<dbReference type="Proteomes" id="UP000324222">
    <property type="component" value="Unassembled WGS sequence"/>
</dbReference>
<evidence type="ECO:0000313" key="3">
    <source>
        <dbReference type="Proteomes" id="UP000324222"/>
    </source>
</evidence>
<comment type="caution">
    <text evidence="2">The sequence shown here is derived from an EMBL/GenBank/DDBJ whole genome shotgun (WGS) entry which is preliminary data.</text>
</comment>
<protein>
    <submittedName>
        <fullName evidence="2">Uncharacterized protein</fullName>
    </submittedName>
</protein>
<reference evidence="2 3" key="1">
    <citation type="submission" date="2019-05" db="EMBL/GenBank/DDBJ databases">
        <title>Another draft genome of Portunus trituberculatus and its Hox gene families provides insights of decapod evolution.</title>
        <authorList>
            <person name="Jeong J.-H."/>
            <person name="Song I."/>
            <person name="Kim S."/>
            <person name="Choi T."/>
            <person name="Kim D."/>
            <person name="Ryu S."/>
            <person name="Kim W."/>
        </authorList>
    </citation>
    <scope>NUCLEOTIDE SEQUENCE [LARGE SCALE GENOMIC DNA]</scope>
    <source>
        <tissue evidence="2">Muscle</tissue>
    </source>
</reference>